<dbReference type="AlphaFoldDB" id="A0AAE1UDH0"/>
<accession>A0AAE1UDH0</accession>
<comment type="caution">
    <text evidence="1">The sequence shown here is derived from an EMBL/GenBank/DDBJ whole genome shotgun (WGS) entry which is preliminary data.</text>
</comment>
<evidence type="ECO:0000313" key="2">
    <source>
        <dbReference type="Proteomes" id="UP001292094"/>
    </source>
</evidence>
<evidence type="ECO:0000313" key="1">
    <source>
        <dbReference type="EMBL" id="KAK4320238.1"/>
    </source>
</evidence>
<proteinExistence type="predicted"/>
<organism evidence="1 2">
    <name type="scientific">Petrolisthes manimaculis</name>
    <dbReference type="NCBI Taxonomy" id="1843537"/>
    <lineage>
        <taxon>Eukaryota</taxon>
        <taxon>Metazoa</taxon>
        <taxon>Ecdysozoa</taxon>
        <taxon>Arthropoda</taxon>
        <taxon>Crustacea</taxon>
        <taxon>Multicrustacea</taxon>
        <taxon>Malacostraca</taxon>
        <taxon>Eumalacostraca</taxon>
        <taxon>Eucarida</taxon>
        <taxon>Decapoda</taxon>
        <taxon>Pleocyemata</taxon>
        <taxon>Anomura</taxon>
        <taxon>Galatheoidea</taxon>
        <taxon>Porcellanidae</taxon>
        <taxon>Petrolisthes</taxon>
    </lineage>
</organism>
<sequence length="73" mass="8287">MVRTQRWRCHRNDKFCLCAVASPARAVPSRLIEATIFSAARASRLWQVGNTVTDLRLTATTKECIRETLVELP</sequence>
<dbReference type="Proteomes" id="UP001292094">
    <property type="component" value="Unassembled WGS sequence"/>
</dbReference>
<reference evidence="1" key="1">
    <citation type="submission" date="2023-11" db="EMBL/GenBank/DDBJ databases">
        <title>Genome assemblies of two species of porcelain crab, Petrolisthes cinctipes and Petrolisthes manimaculis (Anomura: Porcellanidae).</title>
        <authorList>
            <person name="Angst P."/>
        </authorList>
    </citation>
    <scope>NUCLEOTIDE SEQUENCE</scope>
    <source>
        <strain evidence="1">PB745_02</strain>
        <tissue evidence="1">Gill</tissue>
    </source>
</reference>
<name>A0AAE1UDH0_9EUCA</name>
<dbReference type="EMBL" id="JAWZYT010000682">
    <property type="protein sequence ID" value="KAK4320238.1"/>
    <property type="molecule type" value="Genomic_DNA"/>
</dbReference>
<protein>
    <submittedName>
        <fullName evidence="1">Uncharacterized protein</fullName>
    </submittedName>
</protein>
<gene>
    <name evidence="1" type="ORF">Pmani_008889</name>
</gene>
<keyword evidence="2" id="KW-1185">Reference proteome</keyword>